<dbReference type="InterPro" id="IPR007059">
    <property type="entry name" value="DmsC"/>
</dbReference>
<reference evidence="2 3" key="1">
    <citation type="submission" date="2011-08" db="EMBL/GenBank/DDBJ databases">
        <authorList>
            <person name="Weinstock G."/>
            <person name="Sodergren E."/>
            <person name="Clifton S."/>
            <person name="Fulton L."/>
            <person name="Fulton B."/>
            <person name="Courtney L."/>
            <person name="Fronick C."/>
            <person name="Harrison M."/>
            <person name="Strong C."/>
            <person name="Farmer C."/>
            <person name="Delahaunty K."/>
            <person name="Markovic C."/>
            <person name="Hall O."/>
            <person name="Minx P."/>
            <person name="Tomlinson C."/>
            <person name="Mitreva M."/>
            <person name="Hou S."/>
            <person name="Chen J."/>
            <person name="Wollam A."/>
            <person name="Pepin K.H."/>
            <person name="Johnson M."/>
            <person name="Bhonagiri V."/>
            <person name="Zhang X."/>
            <person name="Suruliraj S."/>
            <person name="Warren W."/>
            <person name="Chinwalla A."/>
            <person name="Mardis E.R."/>
            <person name="Wilson R.K."/>
        </authorList>
    </citation>
    <scope>NUCLEOTIDE SEQUENCE [LARGE SCALE GENOMIC DNA]</scope>
    <source>
        <strain evidence="2 3">DP7</strain>
    </source>
</reference>
<evidence type="ECO:0000313" key="3">
    <source>
        <dbReference type="Proteomes" id="UP000004416"/>
    </source>
</evidence>
<dbReference type="HOGENOM" id="CLU_1029447_0_0_9"/>
<feature type="transmembrane region" description="Helical" evidence="1">
    <location>
        <begin position="43"/>
        <end position="63"/>
    </location>
</feature>
<feature type="transmembrane region" description="Helical" evidence="1">
    <location>
        <begin position="84"/>
        <end position="102"/>
    </location>
</feature>
<dbReference type="PANTHER" id="PTHR38095:SF1">
    <property type="entry name" value="ANAEROBIC DIMETHYL SULFOXIDE REDUCTASE CHAIN YNFH"/>
    <property type="match status" value="1"/>
</dbReference>
<sequence>MKAPKSLIIFTILSGLSAGSYLFINLMALLSPQPGLLAIEKPLTIACLVFLCTGLLASAAHLGQPFRMPNALANAKSMLAQEGYWGLLLVAVLFLSSLQVLTGSEPWGWLRAAGIVVAFGLLFVTSLVYVKVKGIPAWNNSGTIFSFLISAALMGSAVGLVSLSAYPQFSDLLQITGIIALALIFLQVIAALATEIQLSTIPAGIDIPKLTGLNSLRWILGLLCPFILILLVRSDIMPPSLYLIALVSILVGEVLSRTVFFLRGVHLKSNSSLW</sequence>
<evidence type="ECO:0008006" key="4">
    <source>
        <dbReference type="Google" id="ProtNLM"/>
    </source>
</evidence>
<feature type="transmembrane region" description="Helical" evidence="1">
    <location>
        <begin position="142"/>
        <end position="166"/>
    </location>
</feature>
<dbReference type="RefSeq" id="WP_005807951.1">
    <property type="nucleotide sequence ID" value="NZ_JH414436.1"/>
</dbReference>
<dbReference type="GO" id="GO:0009390">
    <property type="term" value="C:dimethyl sulfoxide reductase complex"/>
    <property type="evidence" value="ECO:0007669"/>
    <property type="project" value="TreeGrafter"/>
</dbReference>
<keyword evidence="1" id="KW-1133">Transmembrane helix</keyword>
<dbReference type="PATRIC" id="fig|537010.4.peg.108"/>
<dbReference type="Gene3D" id="1.20.1630.10">
    <property type="entry name" value="Formate dehydrogenase/DMSO reductase domain"/>
    <property type="match status" value="1"/>
</dbReference>
<dbReference type="GO" id="GO:0005886">
    <property type="term" value="C:plasma membrane"/>
    <property type="evidence" value="ECO:0007669"/>
    <property type="project" value="TreeGrafter"/>
</dbReference>
<feature type="transmembrane region" description="Helical" evidence="1">
    <location>
        <begin position="215"/>
        <end position="234"/>
    </location>
</feature>
<protein>
    <recommendedName>
        <fullName evidence="4">DMSO reductase, anchor subunit DmsC</fullName>
    </recommendedName>
</protein>
<gene>
    <name evidence="2" type="ORF">HMPREF0322_00116</name>
</gene>
<comment type="caution">
    <text evidence="2">The sequence shown here is derived from an EMBL/GenBank/DDBJ whole genome shotgun (WGS) entry which is preliminary data.</text>
</comment>
<evidence type="ECO:0000256" key="1">
    <source>
        <dbReference type="SAM" id="Phobius"/>
    </source>
</evidence>
<accession>G9XGQ0</accession>
<feature type="transmembrane region" description="Helical" evidence="1">
    <location>
        <begin position="172"/>
        <end position="194"/>
    </location>
</feature>
<dbReference type="Proteomes" id="UP000004416">
    <property type="component" value="Unassembled WGS sequence"/>
</dbReference>
<feature type="transmembrane region" description="Helical" evidence="1">
    <location>
        <begin position="240"/>
        <end position="262"/>
    </location>
</feature>
<dbReference type="GO" id="GO:0009389">
    <property type="term" value="F:dimethyl sulfoxide reductase activity"/>
    <property type="evidence" value="ECO:0007669"/>
    <property type="project" value="TreeGrafter"/>
</dbReference>
<dbReference type="Pfam" id="PF04976">
    <property type="entry name" value="DmsC"/>
    <property type="match status" value="1"/>
</dbReference>
<name>G9XGQ0_DESHA</name>
<feature type="transmembrane region" description="Helical" evidence="1">
    <location>
        <begin position="108"/>
        <end position="130"/>
    </location>
</feature>
<dbReference type="PANTHER" id="PTHR38095">
    <property type="entry name" value="ANAEROBIC DIMETHYL SULFOXIDE REDUCTASE CHAIN YNFH"/>
    <property type="match status" value="1"/>
</dbReference>
<dbReference type="AlphaFoldDB" id="G9XGQ0"/>
<keyword evidence="1" id="KW-0812">Transmembrane</keyword>
<evidence type="ECO:0000313" key="2">
    <source>
        <dbReference type="EMBL" id="EHL09085.1"/>
    </source>
</evidence>
<keyword evidence="1" id="KW-0472">Membrane</keyword>
<organism evidence="2 3">
    <name type="scientific">Desulfitobacterium hafniense DP7</name>
    <dbReference type="NCBI Taxonomy" id="537010"/>
    <lineage>
        <taxon>Bacteria</taxon>
        <taxon>Bacillati</taxon>
        <taxon>Bacillota</taxon>
        <taxon>Clostridia</taxon>
        <taxon>Eubacteriales</taxon>
        <taxon>Desulfitobacteriaceae</taxon>
        <taxon>Desulfitobacterium</taxon>
    </lineage>
</organism>
<feature type="transmembrane region" description="Helical" evidence="1">
    <location>
        <begin position="7"/>
        <end position="31"/>
    </location>
</feature>
<dbReference type="GO" id="GO:0019645">
    <property type="term" value="P:anaerobic electron transport chain"/>
    <property type="evidence" value="ECO:0007669"/>
    <property type="project" value="InterPro"/>
</dbReference>
<proteinExistence type="predicted"/>
<dbReference type="EMBL" id="AFZX01000005">
    <property type="protein sequence ID" value="EHL09085.1"/>
    <property type="molecule type" value="Genomic_DNA"/>
</dbReference>